<evidence type="ECO:0000313" key="1">
    <source>
        <dbReference type="EMBL" id="MFC5863187.1"/>
    </source>
</evidence>
<evidence type="ECO:0000313" key="2">
    <source>
        <dbReference type="Proteomes" id="UP001596091"/>
    </source>
</evidence>
<sequence length="63" mass="7038">MRLVPEFATADGAERRQLIASFGALLDGLALNLYFDPVGLTNEEVHRRIEQAVRERITAKGKL</sequence>
<organism evidence="1 2">
    <name type="scientific">Acidicapsa dinghuensis</name>
    <dbReference type="NCBI Taxonomy" id="2218256"/>
    <lineage>
        <taxon>Bacteria</taxon>
        <taxon>Pseudomonadati</taxon>
        <taxon>Acidobacteriota</taxon>
        <taxon>Terriglobia</taxon>
        <taxon>Terriglobales</taxon>
        <taxon>Acidobacteriaceae</taxon>
        <taxon>Acidicapsa</taxon>
    </lineage>
</organism>
<reference evidence="2" key="1">
    <citation type="journal article" date="2019" name="Int. J. Syst. Evol. Microbiol.">
        <title>The Global Catalogue of Microorganisms (GCM) 10K type strain sequencing project: providing services to taxonomists for standard genome sequencing and annotation.</title>
        <authorList>
            <consortium name="The Broad Institute Genomics Platform"/>
            <consortium name="The Broad Institute Genome Sequencing Center for Infectious Disease"/>
            <person name="Wu L."/>
            <person name="Ma J."/>
        </authorList>
    </citation>
    <scope>NUCLEOTIDE SEQUENCE [LARGE SCALE GENOMIC DNA]</scope>
    <source>
        <strain evidence="2">JCM 4087</strain>
    </source>
</reference>
<dbReference type="Proteomes" id="UP001596091">
    <property type="component" value="Unassembled WGS sequence"/>
</dbReference>
<keyword evidence="2" id="KW-1185">Reference proteome</keyword>
<dbReference type="RefSeq" id="WP_263339723.1">
    <property type="nucleotide sequence ID" value="NZ_JAGSYH010000005.1"/>
</dbReference>
<proteinExistence type="predicted"/>
<comment type="caution">
    <text evidence="1">The sequence shown here is derived from an EMBL/GenBank/DDBJ whole genome shotgun (WGS) entry which is preliminary data.</text>
</comment>
<gene>
    <name evidence="1" type="ORF">ACFPT7_12850</name>
</gene>
<evidence type="ECO:0008006" key="3">
    <source>
        <dbReference type="Google" id="ProtNLM"/>
    </source>
</evidence>
<name>A0ABW1EIT9_9BACT</name>
<dbReference type="EMBL" id="JBHSPH010000003">
    <property type="protein sequence ID" value="MFC5863187.1"/>
    <property type="molecule type" value="Genomic_DNA"/>
</dbReference>
<accession>A0ABW1EIT9</accession>
<protein>
    <recommendedName>
        <fullName evidence="3">BetI-type transcriptional repressor C-terminal domain-containing protein</fullName>
    </recommendedName>
</protein>